<dbReference type="OrthoDB" id="2309723at2759"/>
<dbReference type="Proteomes" id="UP000654075">
    <property type="component" value="Unassembled WGS sequence"/>
</dbReference>
<dbReference type="InterPro" id="IPR010987">
    <property type="entry name" value="Glutathione-S-Trfase_C-like"/>
</dbReference>
<dbReference type="OMA" id="YQLFVSY"/>
<dbReference type="InterPro" id="IPR036282">
    <property type="entry name" value="Glutathione-S-Trfase_C_sf"/>
</dbReference>
<dbReference type="Gene3D" id="3.40.30.10">
    <property type="entry name" value="Glutaredoxin"/>
    <property type="match status" value="1"/>
</dbReference>
<reference evidence="2" key="1">
    <citation type="submission" date="2021-02" db="EMBL/GenBank/DDBJ databases">
        <authorList>
            <person name="Dougan E. K."/>
            <person name="Rhodes N."/>
            <person name="Thang M."/>
            <person name="Chan C."/>
        </authorList>
    </citation>
    <scope>NUCLEOTIDE SEQUENCE</scope>
</reference>
<dbReference type="SUPFAM" id="SSF47616">
    <property type="entry name" value="GST C-terminal domain-like"/>
    <property type="match status" value="1"/>
</dbReference>
<dbReference type="PANTHER" id="PTHR32419:SF6">
    <property type="entry name" value="GLUTATHIONE S-TRANSFERASE OMEGA-LIKE 1-RELATED"/>
    <property type="match status" value="1"/>
</dbReference>
<dbReference type="Gene3D" id="1.20.1050.10">
    <property type="match status" value="1"/>
</dbReference>
<dbReference type="InterPro" id="IPR016639">
    <property type="entry name" value="GST_Omega/GSH"/>
</dbReference>
<dbReference type="GO" id="GO:0004364">
    <property type="term" value="F:glutathione transferase activity"/>
    <property type="evidence" value="ECO:0007669"/>
    <property type="project" value="InterPro"/>
</dbReference>
<organism evidence="2 3">
    <name type="scientific">Polarella glacialis</name>
    <name type="common">Dinoflagellate</name>
    <dbReference type="NCBI Taxonomy" id="89957"/>
    <lineage>
        <taxon>Eukaryota</taxon>
        <taxon>Sar</taxon>
        <taxon>Alveolata</taxon>
        <taxon>Dinophyceae</taxon>
        <taxon>Suessiales</taxon>
        <taxon>Suessiaceae</taxon>
        <taxon>Polarella</taxon>
    </lineage>
</organism>
<dbReference type="AlphaFoldDB" id="A0A813HZX7"/>
<sequence length="335" mass="37980">MDREDDETKYAPKAPEAFLRGPNQLQHWIQVGGAHAPAKGRYHLFINYGCGWSHQVMLLRALKGLEDVVSMSHLGVKRIGRMRTPEYRGWFVPEDPTGNGFCSAFGIYNSNHEYGSSQLTIPILFDRELKKVVSNDPAQILLMLNSAFEEWAPTAVDFYPTGLQGEIEDMNGVVFPGINDGVYRCWLGGSDEAYQEGFAGLQAALSFVESRLQKSSFLCGEELTLADVRAFPHLFRFDVIYHKMMLREPRGPLLMDNCPATVRWLQRLFEIPAIQQTCDLEVATRFYFPASMPDEECDDIYAKAKYSWMPLGAELETKRRAEELPEASARKDVDC</sequence>
<dbReference type="EMBL" id="CAJNNV010033317">
    <property type="protein sequence ID" value="CAE8643245.1"/>
    <property type="molecule type" value="Genomic_DNA"/>
</dbReference>
<name>A0A813HZX7_POLGL</name>
<feature type="domain" description="GST C-terminal" evidence="1">
    <location>
        <begin position="149"/>
        <end position="286"/>
    </location>
</feature>
<dbReference type="PROSITE" id="PS50405">
    <property type="entry name" value="GST_CTER"/>
    <property type="match status" value="1"/>
</dbReference>
<dbReference type="Pfam" id="PF13410">
    <property type="entry name" value="GST_C_2"/>
    <property type="match status" value="1"/>
</dbReference>
<accession>A0A813HZX7</accession>
<proteinExistence type="predicted"/>
<comment type="caution">
    <text evidence="2">The sequence shown here is derived from an EMBL/GenBank/DDBJ whole genome shotgun (WGS) entry which is preliminary data.</text>
</comment>
<keyword evidence="3" id="KW-1185">Reference proteome</keyword>
<protein>
    <recommendedName>
        <fullName evidence="1">GST C-terminal domain-containing protein</fullName>
    </recommendedName>
</protein>
<dbReference type="PANTHER" id="PTHR32419">
    <property type="entry name" value="GLUTATHIONYL-HYDROQUINONE REDUCTASE"/>
    <property type="match status" value="1"/>
</dbReference>
<evidence type="ECO:0000259" key="1">
    <source>
        <dbReference type="PROSITE" id="PS50405"/>
    </source>
</evidence>
<gene>
    <name evidence="2" type="ORF">PGLA1383_LOCUS57608</name>
</gene>
<evidence type="ECO:0000313" key="3">
    <source>
        <dbReference type="Proteomes" id="UP000654075"/>
    </source>
</evidence>
<dbReference type="GO" id="GO:0005737">
    <property type="term" value="C:cytoplasm"/>
    <property type="evidence" value="ECO:0007669"/>
    <property type="project" value="TreeGrafter"/>
</dbReference>
<evidence type="ECO:0000313" key="2">
    <source>
        <dbReference type="EMBL" id="CAE8643245.1"/>
    </source>
</evidence>